<dbReference type="AlphaFoldDB" id="A0AAU8AA18"/>
<gene>
    <name evidence="11" type="ORF">PUP29_01740</name>
</gene>
<keyword evidence="7 11" id="KW-0067">ATP-binding</keyword>
<dbReference type="RefSeq" id="WP_079547538.1">
    <property type="nucleotide sequence ID" value="NZ_CP117826.1"/>
</dbReference>
<dbReference type="PROSITE" id="PS50893">
    <property type="entry name" value="ABC_TRANSPORTER_2"/>
    <property type="match status" value="2"/>
</dbReference>
<evidence type="ECO:0000256" key="8">
    <source>
        <dbReference type="ARBA" id="ARBA00022967"/>
    </source>
</evidence>
<evidence type="ECO:0000256" key="3">
    <source>
        <dbReference type="ARBA" id="ARBA00022475"/>
    </source>
</evidence>
<dbReference type="Gene3D" id="3.40.50.300">
    <property type="entry name" value="P-loop containing nucleotide triphosphate hydrolases"/>
    <property type="match status" value="2"/>
</dbReference>
<feature type="domain" description="ABC transporter" evidence="10">
    <location>
        <begin position="250"/>
        <end position="498"/>
    </location>
</feature>
<sequence length="499" mass="54807">MENNVLLKLSDITKEFPGVLALNNVQLDIRKGEVLALVGENGAGKSTLIKILTGALSGWSGEILWKDEPLNVSQPWEAQQAGISTIYQELTLCPALSVAENVFLGREPRFSNGLIDWKKMNRMTQEVLAQLKVNVSPAAQVSSLTVATQQLIEIARALTMNAELIIMDEPTSSLSEHEVNTLMEIVKDLRSKGVSVLYISHKFEEIFEVSDRISVLRDGEYIGTKDTKDADLDEILSMMVGRTVNMRFKERTNEIGETVFSVKNLTAKGAFEDISFELRRGEILGVSGLVGAGRTEVARAIFGIDRVDSGEMMVEGKKCRIPRSPKEALKLGIGLLPEDRKEQGLILMMSIQSNVTMPSLAGNKHNFVIKAKQEAGLVDGYVDKLLIKTPSIKQLAQNLSGGNQQKVVIAKWLASSAKILIFDEPTRGIDVGAKAEIYELMNELVSQGYSIIMISSELPEVMGMSDRIMVMHEGKITGILDKKEATPEIVMGYATGTHN</sequence>
<reference evidence="11" key="1">
    <citation type="submission" date="2023-02" db="EMBL/GenBank/DDBJ databases">
        <title>Gut commensal Christensenella minuta modulates host metabolism via a new class of secondary bile acids.</title>
        <authorList>
            <person name="Liu C."/>
        </authorList>
    </citation>
    <scope>NUCLEOTIDE SEQUENCE</scope>
    <source>
        <strain evidence="11">CA70</strain>
    </source>
</reference>
<protein>
    <submittedName>
        <fullName evidence="11">Sugar ABC transporter ATP-binding protein</fullName>
    </submittedName>
</protein>
<dbReference type="CDD" id="cd03216">
    <property type="entry name" value="ABC_Carb_Monos_I"/>
    <property type="match status" value="1"/>
</dbReference>
<dbReference type="EMBL" id="CP117826">
    <property type="protein sequence ID" value="XCC62677.1"/>
    <property type="molecule type" value="Genomic_DNA"/>
</dbReference>
<evidence type="ECO:0000256" key="4">
    <source>
        <dbReference type="ARBA" id="ARBA00022597"/>
    </source>
</evidence>
<evidence type="ECO:0000256" key="9">
    <source>
        <dbReference type="ARBA" id="ARBA00023136"/>
    </source>
</evidence>
<comment type="subcellular location">
    <subcellularLocation>
        <location evidence="1">Cell membrane</location>
        <topology evidence="1">Peripheral membrane protein</topology>
    </subcellularLocation>
</comment>
<dbReference type="GO" id="GO:0005524">
    <property type="term" value="F:ATP binding"/>
    <property type="evidence" value="ECO:0007669"/>
    <property type="project" value="UniProtKB-KW"/>
</dbReference>
<keyword evidence="9" id="KW-0472">Membrane</keyword>
<dbReference type="SMART" id="SM00382">
    <property type="entry name" value="AAA"/>
    <property type="match status" value="2"/>
</dbReference>
<accession>A0AAU8AA18</accession>
<name>A0AAU8AA18_9FIRM</name>
<dbReference type="SUPFAM" id="SSF52540">
    <property type="entry name" value="P-loop containing nucleoside triphosphate hydrolases"/>
    <property type="match status" value="2"/>
</dbReference>
<dbReference type="PANTHER" id="PTHR43790">
    <property type="entry name" value="CARBOHYDRATE TRANSPORT ATP-BINDING PROTEIN MG119-RELATED"/>
    <property type="match status" value="1"/>
</dbReference>
<evidence type="ECO:0000256" key="7">
    <source>
        <dbReference type="ARBA" id="ARBA00022840"/>
    </source>
</evidence>
<keyword evidence="2" id="KW-0813">Transport</keyword>
<dbReference type="InterPro" id="IPR003439">
    <property type="entry name" value="ABC_transporter-like_ATP-bd"/>
</dbReference>
<keyword evidence="6" id="KW-0547">Nucleotide-binding</keyword>
<evidence type="ECO:0000256" key="2">
    <source>
        <dbReference type="ARBA" id="ARBA00022448"/>
    </source>
</evidence>
<keyword evidence="8" id="KW-1278">Translocase</keyword>
<evidence type="ECO:0000259" key="10">
    <source>
        <dbReference type="PROSITE" id="PS50893"/>
    </source>
</evidence>
<keyword evidence="5" id="KW-0677">Repeat</keyword>
<keyword evidence="4" id="KW-0762">Sugar transport</keyword>
<keyword evidence="3" id="KW-1003">Cell membrane</keyword>
<evidence type="ECO:0000313" key="11">
    <source>
        <dbReference type="EMBL" id="XCC62677.1"/>
    </source>
</evidence>
<proteinExistence type="predicted"/>
<dbReference type="GO" id="GO:0016887">
    <property type="term" value="F:ATP hydrolysis activity"/>
    <property type="evidence" value="ECO:0007669"/>
    <property type="project" value="InterPro"/>
</dbReference>
<dbReference type="PROSITE" id="PS00211">
    <property type="entry name" value="ABC_TRANSPORTER_1"/>
    <property type="match status" value="1"/>
</dbReference>
<feature type="domain" description="ABC transporter" evidence="10">
    <location>
        <begin position="7"/>
        <end position="243"/>
    </location>
</feature>
<dbReference type="InterPro" id="IPR003593">
    <property type="entry name" value="AAA+_ATPase"/>
</dbReference>
<evidence type="ECO:0000256" key="6">
    <source>
        <dbReference type="ARBA" id="ARBA00022741"/>
    </source>
</evidence>
<evidence type="ECO:0000256" key="1">
    <source>
        <dbReference type="ARBA" id="ARBA00004202"/>
    </source>
</evidence>
<organism evidence="11">
    <name type="scientific">Christensenella massiliensis</name>
    <dbReference type="NCBI Taxonomy" id="1805714"/>
    <lineage>
        <taxon>Bacteria</taxon>
        <taxon>Bacillati</taxon>
        <taxon>Bacillota</taxon>
        <taxon>Clostridia</taxon>
        <taxon>Christensenellales</taxon>
        <taxon>Christensenellaceae</taxon>
        <taxon>Christensenella</taxon>
    </lineage>
</organism>
<dbReference type="Pfam" id="PF00005">
    <property type="entry name" value="ABC_tran"/>
    <property type="match status" value="2"/>
</dbReference>
<dbReference type="FunFam" id="3.40.50.300:FF:000127">
    <property type="entry name" value="Ribose import ATP-binding protein RbsA"/>
    <property type="match status" value="1"/>
</dbReference>
<dbReference type="PANTHER" id="PTHR43790:SF3">
    <property type="entry name" value="D-ALLOSE IMPORT ATP-BINDING PROTEIN ALSA-RELATED"/>
    <property type="match status" value="1"/>
</dbReference>
<dbReference type="InterPro" id="IPR027417">
    <property type="entry name" value="P-loop_NTPase"/>
</dbReference>
<evidence type="ECO:0000256" key="5">
    <source>
        <dbReference type="ARBA" id="ARBA00022737"/>
    </source>
</evidence>
<dbReference type="GO" id="GO:0005886">
    <property type="term" value="C:plasma membrane"/>
    <property type="evidence" value="ECO:0007669"/>
    <property type="project" value="UniProtKB-SubCell"/>
</dbReference>
<dbReference type="InterPro" id="IPR017871">
    <property type="entry name" value="ABC_transporter-like_CS"/>
</dbReference>
<dbReference type="InterPro" id="IPR050107">
    <property type="entry name" value="ABC_carbohydrate_import_ATPase"/>
</dbReference>
<dbReference type="CDD" id="cd03215">
    <property type="entry name" value="ABC_Carb_Monos_II"/>
    <property type="match status" value="1"/>
</dbReference>